<feature type="transmembrane region" description="Helical" evidence="1">
    <location>
        <begin position="73"/>
        <end position="91"/>
    </location>
</feature>
<keyword evidence="1" id="KW-0812">Transmembrane</keyword>
<evidence type="ECO:0000256" key="1">
    <source>
        <dbReference type="SAM" id="Phobius"/>
    </source>
</evidence>
<feature type="transmembrane region" description="Helical" evidence="1">
    <location>
        <begin position="39"/>
        <end position="61"/>
    </location>
</feature>
<keyword evidence="1" id="KW-0472">Membrane</keyword>
<evidence type="ECO:0000313" key="3">
    <source>
        <dbReference type="Proteomes" id="UP001176883"/>
    </source>
</evidence>
<dbReference type="RefSeq" id="WP_303278610.1">
    <property type="nucleotide sequence ID" value="NZ_JAUOEK010000139.1"/>
</dbReference>
<dbReference type="EMBL" id="JAUOEK010000139">
    <property type="protein sequence ID" value="MDO5970912.1"/>
    <property type="molecule type" value="Genomic_DNA"/>
</dbReference>
<reference evidence="2" key="1">
    <citation type="submission" date="2023-07" db="EMBL/GenBank/DDBJ databases">
        <title>Two novel species in the genus Flavivirga.</title>
        <authorList>
            <person name="Kwon K."/>
        </authorList>
    </citation>
    <scope>NUCLEOTIDE SEQUENCE</scope>
    <source>
        <strain evidence="2">KCTC 52353</strain>
    </source>
</reference>
<protein>
    <submittedName>
        <fullName evidence="2">Uncharacterized protein</fullName>
    </submittedName>
</protein>
<name>A0ABT8WCX1_9FLAO</name>
<feature type="transmembrane region" description="Helical" evidence="1">
    <location>
        <begin position="9"/>
        <end position="27"/>
    </location>
</feature>
<gene>
    <name evidence="2" type="ORF">Q4Q35_13960</name>
</gene>
<accession>A0ABT8WCX1</accession>
<keyword evidence="3" id="KW-1185">Reference proteome</keyword>
<evidence type="ECO:0000313" key="2">
    <source>
        <dbReference type="EMBL" id="MDO5970912.1"/>
    </source>
</evidence>
<dbReference type="Proteomes" id="UP001176883">
    <property type="component" value="Unassembled WGS sequence"/>
</dbReference>
<organism evidence="2 3">
    <name type="scientific">Flavivirga aquimarina</name>
    <dbReference type="NCBI Taxonomy" id="2027862"/>
    <lineage>
        <taxon>Bacteria</taxon>
        <taxon>Pseudomonadati</taxon>
        <taxon>Bacteroidota</taxon>
        <taxon>Flavobacteriia</taxon>
        <taxon>Flavobacteriales</taxon>
        <taxon>Flavobacteriaceae</taxon>
        <taxon>Flavivirga</taxon>
    </lineage>
</organism>
<comment type="caution">
    <text evidence="2">The sequence shown here is derived from an EMBL/GenBank/DDBJ whole genome shotgun (WGS) entry which is preliminary data.</text>
</comment>
<sequence length="95" mass="10646">MNTFKTSRTIALISFSIGTILFLLQAINKGLSTVTVIGFNYVKVAIIVNSLVFIILLFTLFLSKQKLETIKSIGIILLNIPIAFLYYQIVIHNLI</sequence>
<keyword evidence="1" id="KW-1133">Transmembrane helix</keyword>
<proteinExistence type="predicted"/>